<evidence type="ECO:0000256" key="1">
    <source>
        <dbReference type="SAM" id="Phobius"/>
    </source>
</evidence>
<dbReference type="Proteomes" id="UP000027345">
    <property type="component" value="Unassembled WGS sequence"/>
</dbReference>
<dbReference type="RefSeq" id="WP_043788037.1">
    <property type="nucleotide sequence ID" value="NZ_JMQI01000076.1"/>
</dbReference>
<comment type="caution">
    <text evidence="2">The sequence shown here is derived from an EMBL/GenBank/DDBJ whole genome shotgun (WGS) entry which is preliminary data.</text>
</comment>
<feature type="transmembrane region" description="Helical" evidence="1">
    <location>
        <begin position="49"/>
        <end position="71"/>
    </location>
</feature>
<dbReference type="Pfam" id="PF06993">
    <property type="entry name" value="DUF1304"/>
    <property type="match status" value="1"/>
</dbReference>
<keyword evidence="1" id="KW-1133">Transmembrane helix</keyword>
<feature type="transmembrane region" description="Helical" evidence="1">
    <location>
        <begin position="6"/>
        <end position="28"/>
    </location>
</feature>
<dbReference type="OrthoDB" id="9803832at2"/>
<reference evidence="2 3" key="1">
    <citation type="submission" date="2014-05" db="EMBL/GenBank/DDBJ databases">
        <title>Draft genome sequence of Amycolatopsis rifamycinica DSM 46095.</title>
        <authorList>
            <person name="Lal R."/>
            <person name="Saxena A."/>
            <person name="Kumari R."/>
            <person name="Mukherjee U."/>
            <person name="Singh P."/>
            <person name="Sangwan N."/>
            <person name="Mahato N.K."/>
        </authorList>
    </citation>
    <scope>NUCLEOTIDE SEQUENCE [LARGE SCALE GENOMIC DNA]</scope>
    <source>
        <strain evidence="2 3">DSM 46095</strain>
    </source>
</reference>
<keyword evidence="1" id="KW-0812">Transmembrane</keyword>
<proteinExistence type="predicted"/>
<dbReference type="EMBL" id="JMQI01000076">
    <property type="protein sequence ID" value="KDN17099.1"/>
    <property type="molecule type" value="Genomic_DNA"/>
</dbReference>
<dbReference type="STRING" id="287986.DV20_37530"/>
<evidence type="ECO:0000313" key="3">
    <source>
        <dbReference type="Proteomes" id="UP000027345"/>
    </source>
</evidence>
<sequence length="133" mass="13779">MNAVAQVFAGVAALVHLLAFTWEVVLFERPGVHEGIFKIPSANLPATRLWSFNVGFYNLFLAAGPVLGLVLLHTGDAGAGRWLVLYGCGFMLLAGVALGVSDLLALSRPRGAGRGGALAQALPPLGALIAALF</sequence>
<evidence type="ECO:0000313" key="2">
    <source>
        <dbReference type="EMBL" id="KDN17099.1"/>
    </source>
</evidence>
<keyword evidence="3" id="KW-1185">Reference proteome</keyword>
<accession>A0A066TYZ3</accession>
<dbReference type="InterPro" id="IPR009732">
    <property type="entry name" value="DUF1304"/>
</dbReference>
<keyword evidence="1" id="KW-0472">Membrane</keyword>
<gene>
    <name evidence="2" type="ORF">DV20_37530</name>
</gene>
<protein>
    <submittedName>
        <fullName evidence="2">Membrane protein</fullName>
    </submittedName>
</protein>
<name>A0A066TYZ3_9PSEU</name>
<feature type="transmembrane region" description="Helical" evidence="1">
    <location>
        <begin position="83"/>
        <end position="106"/>
    </location>
</feature>
<organism evidence="2 3">
    <name type="scientific">Amycolatopsis rifamycinica</name>
    <dbReference type="NCBI Taxonomy" id="287986"/>
    <lineage>
        <taxon>Bacteria</taxon>
        <taxon>Bacillati</taxon>
        <taxon>Actinomycetota</taxon>
        <taxon>Actinomycetes</taxon>
        <taxon>Pseudonocardiales</taxon>
        <taxon>Pseudonocardiaceae</taxon>
        <taxon>Amycolatopsis</taxon>
    </lineage>
</organism>
<dbReference type="AlphaFoldDB" id="A0A066TYZ3"/>
<dbReference type="eggNOG" id="COG3759">
    <property type="taxonomic scope" value="Bacteria"/>
</dbReference>